<protein>
    <recommendedName>
        <fullName evidence="3">TlpA family protein disulfide reductase</fullName>
    </recommendedName>
</protein>
<dbReference type="EMBL" id="JAHKNG010000006">
    <property type="protein sequence ID" value="MBU3029522.1"/>
    <property type="molecule type" value="Genomic_DNA"/>
</dbReference>
<reference evidence="1" key="1">
    <citation type="submission" date="2021-06" db="EMBL/GenBank/DDBJ databases">
        <title>Paracoccus bacterium XHP0099 sp. nov., isolated from the surface waters of the Yellow Sea.</title>
        <authorList>
            <person name="Xue H."/>
            <person name="Zhang D."/>
        </authorList>
    </citation>
    <scope>NUCLEOTIDE SEQUENCE</scope>
    <source>
        <strain evidence="1">XHP0099</strain>
    </source>
</reference>
<accession>A0ABS6AFZ7</accession>
<name>A0ABS6AFZ7_9RHOB</name>
<organism evidence="1 2">
    <name type="scientific">Paracoccus marinaquae</name>
    <dbReference type="NCBI Taxonomy" id="2841926"/>
    <lineage>
        <taxon>Bacteria</taxon>
        <taxon>Pseudomonadati</taxon>
        <taxon>Pseudomonadota</taxon>
        <taxon>Alphaproteobacteria</taxon>
        <taxon>Rhodobacterales</taxon>
        <taxon>Paracoccaceae</taxon>
        <taxon>Paracoccus</taxon>
    </lineage>
</organism>
<gene>
    <name evidence="1" type="ORF">KNW02_05215</name>
</gene>
<evidence type="ECO:0008006" key="3">
    <source>
        <dbReference type="Google" id="ProtNLM"/>
    </source>
</evidence>
<comment type="caution">
    <text evidence="1">The sequence shown here is derived from an EMBL/GenBank/DDBJ whole genome shotgun (WGS) entry which is preliminary data.</text>
</comment>
<proteinExistence type="predicted"/>
<dbReference type="Proteomes" id="UP001166191">
    <property type="component" value="Unassembled WGS sequence"/>
</dbReference>
<evidence type="ECO:0000313" key="1">
    <source>
        <dbReference type="EMBL" id="MBU3029522.1"/>
    </source>
</evidence>
<sequence length="71" mass="7825">MGQSNEVIHNVRRRTGVSYPLLADRLKIAAMHFGVLATPTSFLIGRDGTLVERINGPLSRAQLEARVARLL</sequence>
<keyword evidence="2" id="KW-1185">Reference proteome</keyword>
<dbReference type="RefSeq" id="WP_216032220.1">
    <property type="nucleotide sequence ID" value="NZ_JAHKNG010000006.1"/>
</dbReference>
<evidence type="ECO:0000313" key="2">
    <source>
        <dbReference type="Proteomes" id="UP001166191"/>
    </source>
</evidence>